<evidence type="ECO:0000313" key="2">
    <source>
        <dbReference type="Proteomes" id="UP000515292"/>
    </source>
</evidence>
<dbReference type="EMBL" id="CP059851">
    <property type="protein sequence ID" value="QMW22831.1"/>
    <property type="molecule type" value="Genomic_DNA"/>
</dbReference>
<name>A0A7G5IHI9_9SPHN</name>
<proteinExistence type="predicted"/>
<protein>
    <submittedName>
        <fullName evidence="1">Ribonuclease</fullName>
    </submittedName>
</protein>
<organism evidence="1 2">
    <name type="scientific">Sandaracinobacteroides saxicola</name>
    <dbReference type="NCBI Taxonomy" id="2759707"/>
    <lineage>
        <taxon>Bacteria</taxon>
        <taxon>Pseudomonadati</taxon>
        <taxon>Pseudomonadota</taxon>
        <taxon>Alphaproteobacteria</taxon>
        <taxon>Sphingomonadales</taxon>
        <taxon>Sphingosinicellaceae</taxon>
        <taxon>Sandaracinobacteroides</taxon>
    </lineage>
</organism>
<evidence type="ECO:0000313" key="1">
    <source>
        <dbReference type="EMBL" id="QMW22831.1"/>
    </source>
</evidence>
<reference evidence="1 2" key="1">
    <citation type="submission" date="2020-07" db="EMBL/GenBank/DDBJ databases">
        <title>Complete genome sequence for Sandaracinobacter sp. M6.</title>
        <authorList>
            <person name="Tang Y."/>
            <person name="Liu Q."/>
            <person name="Guo Z."/>
            <person name="Lei P."/>
            <person name="Huang B."/>
        </authorList>
    </citation>
    <scope>NUCLEOTIDE SEQUENCE [LARGE SCALE GENOMIC DNA]</scope>
    <source>
        <strain evidence="1 2">M6</strain>
    </source>
</reference>
<dbReference type="Proteomes" id="UP000515292">
    <property type="component" value="Chromosome"/>
</dbReference>
<gene>
    <name evidence="1" type="ORF">H3309_16285</name>
</gene>
<sequence>MFFRREGIGDVRLAEVHERRLTAMTVRRAGDGVQPGEVWAARVDAPGRASIGDEVLAVAPWPAGLTQGARLVIEVTRAAIPERGRLKPARARPAPDMPGEGLLRAAPAILARDQWPDWLAEQWDDAWTAAELGRLAFPGGVLLLTPTPAHLAVDVDGDAPPLVLAMAAVRALAAALRLYGVGGSVVLDLPSLPDKAARTAVGEAFDAAMAPPHERTAINGYGLMQVILPRQGPSIIERAWYQRAESRALALLEAAARDSGHGPMRLVLEPDSARWLEGQPALPAALSATTGRPVAVTARAGVGGGHVEAV</sequence>
<dbReference type="KEGG" id="sand:H3309_16285"/>
<keyword evidence="2" id="KW-1185">Reference proteome</keyword>
<accession>A0A7G5IHI9</accession>
<dbReference type="AlphaFoldDB" id="A0A7G5IHI9"/>
<dbReference type="RefSeq" id="WP_182296101.1">
    <property type="nucleotide sequence ID" value="NZ_CP059851.1"/>
</dbReference>